<name>A0A9Q9EHB9_9PEZI</name>
<evidence type="ECO:0000313" key="2">
    <source>
        <dbReference type="Proteomes" id="UP001056384"/>
    </source>
</evidence>
<reference evidence="1" key="1">
    <citation type="submission" date="2022-06" db="EMBL/GenBank/DDBJ databases">
        <title>Complete genome sequences of two strains of the flax pathogen Septoria linicola.</title>
        <authorList>
            <person name="Lapalu N."/>
            <person name="Simon A."/>
            <person name="Demenou B."/>
            <person name="Paumier D."/>
            <person name="Guillot M.-P."/>
            <person name="Gout L."/>
            <person name="Valade R."/>
        </authorList>
    </citation>
    <scope>NUCLEOTIDE SEQUENCE</scope>
    <source>
        <strain evidence="1">SE15195</strain>
    </source>
</reference>
<dbReference type="AlphaFoldDB" id="A0A9Q9EHB9"/>
<dbReference type="Gene3D" id="3.90.1590.10">
    <property type="entry name" value="glutathione-dependent formaldehyde- activating enzyme (gfa)"/>
    <property type="match status" value="1"/>
</dbReference>
<accession>A0A9Q9EHB9</accession>
<organism evidence="1 2">
    <name type="scientific">Septoria linicola</name>
    <dbReference type="NCBI Taxonomy" id="215465"/>
    <lineage>
        <taxon>Eukaryota</taxon>
        <taxon>Fungi</taxon>
        <taxon>Dikarya</taxon>
        <taxon>Ascomycota</taxon>
        <taxon>Pezizomycotina</taxon>
        <taxon>Dothideomycetes</taxon>
        <taxon>Dothideomycetidae</taxon>
        <taxon>Mycosphaerellales</taxon>
        <taxon>Mycosphaerellaceae</taxon>
        <taxon>Septoria</taxon>
    </lineage>
</organism>
<proteinExistence type="predicted"/>
<protein>
    <submittedName>
        <fullName evidence="1">Mss4-like superfamily protein</fullName>
    </submittedName>
</protein>
<sequence length="135" mass="15154">MSLCHLSGGPYQAFAGVKSQDVTFFDNQEKLRYEGLPRDTIGGIVFLRFSKVGERAFCSSCYTPLAMRYKHEAEIVALALGAIDEESLTAEVKDAFRLAAHIFAGQKAWWVDIEQDGLPKHDRFSGDFEANMDER</sequence>
<dbReference type="InterPro" id="IPR011057">
    <property type="entry name" value="Mss4-like_sf"/>
</dbReference>
<keyword evidence="2" id="KW-1185">Reference proteome</keyword>
<dbReference type="SUPFAM" id="SSF51316">
    <property type="entry name" value="Mss4-like"/>
    <property type="match status" value="1"/>
</dbReference>
<dbReference type="OrthoDB" id="2212170at2759"/>
<dbReference type="EMBL" id="CP099419">
    <property type="protein sequence ID" value="USW49742.1"/>
    <property type="molecule type" value="Genomic_DNA"/>
</dbReference>
<gene>
    <name evidence="1" type="ORF">Slin15195_G030610</name>
</gene>
<evidence type="ECO:0000313" key="1">
    <source>
        <dbReference type="EMBL" id="USW49742.1"/>
    </source>
</evidence>
<dbReference type="Proteomes" id="UP001056384">
    <property type="component" value="Chromosome 2"/>
</dbReference>